<name>A0A934M7I0_9CLOT</name>
<accession>A0A934M7I0</accession>
<reference evidence="2" key="1">
    <citation type="submission" date="2020-12" db="EMBL/GenBank/DDBJ databases">
        <title>Clostridium thailandense sp. nov., a novel acetogenic bacterium isolated from peat land soil in Thailand.</title>
        <authorList>
            <person name="Chaikitkaew S."/>
            <person name="Birkeland N.K."/>
        </authorList>
    </citation>
    <scope>NUCLEOTIDE SEQUENCE</scope>
    <source>
        <strain evidence="2">DSM 17425</strain>
    </source>
</reference>
<dbReference type="EMBL" id="JAEEGB010000051">
    <property type="protein sequence ID" value="MBI6875713.1"/>
    <property type="molecule type" value="Genomic_DNA"/>
</dbReference>
<dbReference type="Proteomes" id="UP000622687">
    <property type="component" value="Unassembled WGS sequence"/>
</dbReference>
<dbReference type="InterPro" id="IPR056085">
    <property type="entry name" value="DUF7668"/>
</dbReference>
<comment type="caution">
    <text evidence="2">The sequence shown here is derived from an EMBL/GenBank/DDBJ whole genome shotgun (WGS) entry which is preliminary data.</text>
</comment>
<dbReference type="Pfam" id="PF24705">
    <property type="entry name" value="DUF7668"/>
    <property type="match status" value="1"/>
</dbReference>
<evidence type="ECO:0000313" key="2">
    <source>
        <dbReference type="EMBL" id="MBI6875713.1"/>
    </source>
</evidence>
<dbReference type="AlphaFoldDB" id="A0A934M7I0"/>
<protein>
    <recommendedName>
        <fullName evidence="1">DUF7668 domain-containing protein</fullName>
    </recommendedName>
</protein>
<sequence length="122" mass="14951">MELKDTIKQEIINIYKLFVFKGYETLKRRYLSDDKQIEDFIRALHEYWEFWEEEGTVTMPSIDEFNSIEIIEIDTPKSALREFNVTFDFWINGKKSNLTLECYIEYYNQEDMRVYLYDLHAM</sequence>
<evidence type="ECO:0000259" key="1">
    <source>
        <dbReference type="Pfam" id="PF24705"/>
    </source>
</evidence>
<feature type="domain" description="DUF7668" evidence="1">
    <location>
        <begin position="16"/>
        <end position="122"/>
    </location>
</feature>
<keyword evidence="3" id="KW-1185">Reference proteome</keyword>
<gene>
    <name evidence="2" type="ORF">I6U51_23885</name>
</gene>
<dbReference type="RefSeq" id="WP_211145055.1">
    <property type="nucleotide sequence ID" value="NZ_JAEEGB010000051.1"/>
</dbReference>
<evidence type="ECO:0000313" key="3">
    <source>
        <dbReference type="Proteomes" id="UP000622687"/>
    </source>
</evidence>
<organism evidence="2 3">
    <name type="scientific">Clostridium aciditolerans</name>
    <dbReference type="NCBI Taxonomy" id="339861"/>
    <lineage>
        <taxon>Bacteria</taxon>
        <taxon>Bacillati</taxon>
        <taxon>Bacillota</taxon>
        <taxon>Clostridia</taxon>
        <taxon>Eubacteriales</taxon>
        <taxon>Clostridiaceae</taxon>
        <taxon>Clostridium</taxon>
    </lineage>
</organism>
<proteinExistence type="predicted"/>